<dbReference type="Proteomes" id="UP000222256">
    <property type="component" value="Segment"/>
</dbReference>
<proteinExistence type="predicted"/>
<accession>A0A223LH41</accession>
<protein>
    <submittedName>
        <fullName evidence="1">Uncharacterized protein</fullName>
    </submittedName>
</protein>
<sequence>MNKIYNLTEGDWTNASEDVNEIVYQYLENYPKEELIATKSVFLYEGVPVQKYMSDYIDVDYILDMAESNACDEVGEFAEGWLDYVTTPQRDELAEMITLWANKNHLQPKFQHVDEVEEIEVEVDEIIRNELLKLLEGE</sequence>
<dbReference type="RefSeq" id="YP_009791472.1">
    <property type="nucleotide sequence ID" value="NC_047839.1"/>
</dbReference>
<reference evidence="1 2" key="1">
    <citation type="submission" date="2017-06" db="EMBL/GenBank/DDBJ databases">
        <title>A Novel Lytic Pseudoalteromonas phage Isolated from Qingdao coast of China.</title>
        <authorList>
            <person name="Li H."/>
        </authorList>
    </citation>
    <scope>NUCLEOTIDE SEQUENCE [LARGE SCALE GENOMIC DNA]</scope>
</reference>
<name>A0A223LH41_9CAUD</name>
<organism evidence="1 2">
    <name type="scientific">Pseudoalteromonas phage J2-1</name>
    <dbReference type="NCBI Taxonomy" id="2023998"/>
    <lineage>
        <taxon>Viruses</taxon>
        <taxon>Duplodnaviria</taxon>
        <taxon>Heunggongvirae</taxon>
        <taxon>Uroviricota</taxon>
        <taxon>Caudoviricetes</taxon>
        <taxon>Qingdaovirus</taxon>
        <taxon>Qingdaovirus J21</taxon>
    </lineage>
</organism>
<dbReference type="GeneID" id="54981654"/>
<dbReference type="EMBL" id="MF370964">
    <property type="protein sequence ID" value="ASU03331.1"/>
    <property type="molecule type" value="Genomic_DNA"/>
</dbReference>
<keyword evidence="2" id="KW-1185">Reference proteome</keyword>
<evidence type="ECO:0000313" key="1">
    <source>
        <dbReference type="EMBL" id="ASU03331.1"/>
    </source>
</evidence>
<evidence type="ECO:0000313" key="2">
    <source>
        <dbReference type="Proteomes" id="UP000222256"/>
    </source>
</evidence>
<dbReference type="KEGG" id="vg:54981654"/>